<dbReference type="Pfam" id="PF09339">
    <property type="entry name" value="HTH_IclR"/>
    <property type="match status" value="1"/>
</dbReference>
<keyword evidence="2" id="KW-0238">DNA-binding</keyword>
<dbReference type="Gene3D" id="1.10.10.10">
    <property type="entry name" value="Winged helix-like DNA-binding domain superfamily/Winged helix DNA-binding domain"/>
    <property type="match status" value="1"/>
</dbReference>
<protein>
    <submittedName>
        <fullName evidence="6">Transcriptional regulator</fullName>
    </submittedName>
</protein>
<dbReference type="GO" id="GO:0045892">
    <property type="term" value="P:negative regulation of DNA-templated transcription"/>
    <property type="evidence" value="ECO:0007669"/>
    <property type="project" value="TreeGrafter"/>
</dbReference>
<dbReference type="PANTHER" id="PTHR30136:SF35">
    <property type="entry name" value="HTH-TYPE TRANSCRIPTIONAL REGULATOR RV1719"/>
    <property type="match status" value="1"/>
</dbReference>
<dbReference type="GO" id="GO:0003700">
    <property type="term" value="F:DNA-binding transcription factor activity"/>
    <property type="evidence" value="ECO:0007669"/>
    <property type="project" value="TreeGrafter"/>
</dbReference>
<organism evidence="6 7">
    <name type="scientific">Tistrella mobilis</name>
    <dbReference type="NCBI Taxonomy" id="171437"/>
    <lineage>
        <taxon>Bacteria</taxon>
        <taxon>Pseudomonadati</taxon>
        <taxon>Pseudomonadota</taxon>
        <taxon>Alphaproteobacteria</taxon>
        <taxon>Geminicoccales</taxon>
        <taxon>Geminicoccaceae</taxon>
        <taxon>Tistrella</taxon>
    </lineage>
</organism>
<dbReference type="SUPFAM" id="SSF46785">
    <property type="entry name" value="Winged helix' DNA-binding domain"/>
    <property type="match status" value="1"/>
</dbReference>
<dbReference type="SUPFAM" id="SSF55781">
    <property type="entry name" value="GAF domain-like"/>
    <property type="match status" value="1"/>
</dbReference>
<dbReference type="GeneID" id="97243321"/>
<dbReference type="InterPro" id="IPR005471">
    <property type="entry name" value="Tscrpt_reg_IclR_N"/>
</dbReference>
<dbReference type="PANTHER" id="PTHR30136">
    <property type="entry name" value="HELIX-TURN-HELIX TRANSCRIPTIONAL REGULATOR, ICLR FAMILY"/>
    <property type="match status" value="1"/>
</dbReference>
<dbReference type="EMBL" id="LPZR01000084">
    <property type="protein sequence ID" value="KYO54565.1"/>
    <property type="molecule type" value="Genomic_DNA"/>
</dbReference>
<dbReference type="OrthoDB" id="1634354at2"/>
<name>A0A162LE96_9PROT</name>
<evidence type="ECO:0000313" key="7">
    <source>
        <dbReference type="Proteomes" id="UP000075787"/>
    </source>
</evidence>
<dbReference type="RefSeq" id="WP_062762939.1">
    <property type="nucleotide sequence ID" value="NZ_CP121045.1"/>
</dbReference>
<dbReference type="PROSITE" id="PS51077">
    <property type="entry name" value="HTH_ICLR"/>
    <property type="match status" value="1"/>
</dbReference>
<dbReference type="PROSITE" id="PS51078">
    <property type="entry name" value="ICLR_ED"/>
    <property type="match status" value="1"/>
</dbReference>
<dbReference type="InterPro" id="IPR014757">
    <property type="entry name" value="Tscrpt_reg_IclR_C"/>
</dbReference>
<sequence>MSTAAIKTARRVFEVLEYFDEVKRPLTLREVSAHFGYPVSSTAALLKSLLQLGYVDFNRPTRTYMPTMRVAMLGDWIQASLFGEGRILRLMQYLNEMTGEMVSLGTQSDIYMQYVHVLYSREGLQYRIRPGTVRSMTRSGFGWLLLSAMPDAEIDKLLRRVNIEEDDPARRMTLDELMVPVTEVRQLGHVYSRHTVTRGAGVIGMLLPPQSYGRRFTIGVGGPVDRLEEKHDMILTLLREAIPRFLPG</sequence>
<evidence type="ECO:0000259" key="5">
    <source>
        <dbReference type="PROSITE" id="PS51078"/>
    </source>
</evidence>
<feature type="domain" description="IclR-ED" evidence="5">
    <location>
        <begin position="69"/>
        <end position="248"/>
    </location>
</feature>
<evidence type="ECO:0000259" key="4">
    <source>
        <dbReference type="PROSITE" id="PS51077"/>
    </source>
</evidence>
<keyword evidence="3" id="KW-0804">Transcription</keyword>
<dbReference type="InterPro" id="IPR050707">
    <property type="entry name" value="HTH_MetabolicPath_Reg"/>
</dbReference>
<dbReference type="InterPro" id="IPR036388">
    <property type="entry name" value="WH-like_DNA-bd_sf"/>
</dbReference>
<dbReference type="GO" id="GO:0003677">
    <property type="term" value="F:DNA binding"/>
    <property type="evidence" value="ECO:0007669"/>
    <property type="project" value="UniProtKB-KW"/>
</dbReference>
<evidence type="ECO:0000313" key="6">
    <source>
        <dbReference type="EMBL" id="KYO54565.1"/>
    </source>
</evidence>
<dbReference type="Proteomes" id="UP000075787">
    <property type="component" value="Unassembled WGS sequence"/>
</dbReference>
<evidence type="ECO:0000256" key="1">
    <source>
        <dbReference type="ARBA" id="ARBA00023015"/>
    </source>
</evidence>
<dbReference type="Gene3D" id="3.30.450.40">
    <property type="match status" value="1"/>
</dbReference>
<comment type="caution">
    <text evidence="6">The sequence shown here is derived from an EMBL/GenBank/DDBJ whole genome shotgun (WGS) entry which is preliminary data.</text>
</comment>
<evidence type="ECO:0000256" key="3">
    <source>
        <dbReference type="ARBA" id="ARBA00023163"/>
    </source>
</evidence>
<keyword evidence="1" id="KW-0805">Transcription regulation</keyword>
<feature type="domain" description="HTH iclR-type" evidence="4">
    <location>
        <begin position="6"/>
        <end position="68"/>
    </location>
</feature>
<reference evidence="6 7" key="1">
    <citation type="submission" date="2015-12" db="EMBL/GenBank/DDBJ databases">
        <title>Genome sequence of Tistrella mobilis MCCC 1A02139.</title>
        <authorList>
            <person name="Lu L."/>
            <person name="Lai Q."/>
            <person name="Shao Z."/>
            <person name="Qian P."/>
        </authorList>
    </citation>
    <scope>NUCLEOTIDE SEQUENCE [LARGE SCALE GENOMIC DNA]</scope>
    <source>
        <strain evidence="6 7">MCCC 1A02139</strain>
    </source>
</reference>
<dbReference type="Pfam" id="PF01614">
    <property type="entry name" value="IclR_C"/>
    <property type="match status" value="1"/>
</dbReference>
<dbReference type="InterPro" id="IPR036390">
    <property type="entry name" value="WH_DNA-bd_sf"/>
</dbReference>
<accession>A0A162LE96</accession>
<dbReference type="AlphaFoldDB" id="A0A162LE96"/>
<gene>
    <name evidence="6" type="ORF">AUP44_24960</name>
</gene>
<dbReference type="InterPro" id="IPR029016">
    <property type="entry name" value="GAF-like_dom_sf"/>
</dbReference>
<proteinExistence type="predicted"/>
<evidence type="ECO:0000256" key="2">
    <source>
        <dbReference type="ARBA" id="ARBA00023125"/>
    </source>
</evidence>